<dbReference type="AlphaFoldDB" id="A0A0A2C203"/>
<organism evidence="2 3">
    <name type="scientific">Prochlorococcus marinus str. PAC1</name>
    <dbReference type="NCBI Taxonomy" id="59924"/>
    <lineage>
        <taxon>Bacteria</taxon>
        <taxon>Bacillati</taxon>
        <taxon>Cyanobacteriota</taxon>
        <taxon>Cyanophyceae</taxon>
        <taxon>Synechococcales</taxon>
        <taxon>Prochlorococcaceae</taxon>
        <taxon>Prochlorococcus</taxon>
    </lineage>
</organism>
<sequence>MNLSLFIVVLGGRSLKSNIEIHDVRWVLGEKIEDTFPELRKQWLGKKSGLHIDSYKCIKYIDGYQIVISKSNKNNLNSPKKEDLKLWFVNLGGYNPQKMYEEHEFTLVVAQKAIEAKKKAKINWETTLKNKHNDDYSGINYFEQVDDLHPIKIKNWEIKLIPDIQERSEKIIPDWYGYRRIDKF</sequence>
<feature type="domain" description="DUF1543" evidence="1">
    <location>
        <begin position="17"/>
        <end position="67"/>
    </location>
</feature>
<reference evidence="3" key="1">
    <citation type="journal article" date="2014" name="Sci. Data">
        <title>Genomes of diverse isolates of the marine cyanobacterium Prochlorococcus.</title>
        <authorList>
            <person name="Biller S."/>
            <person name="Berube P."/>
            <person name="Thompson J."/>
            <person name="Kelly L."/>
            <person name="Roggensack S."/>
            <person name="Awad L."/>
            <person name="Roache-Johnson K."/>
            <person name="Ding H."/>
            <person name="Giovannoni S.J."/>
            <person name="Moore L.R."/>
            <person name="Chisholm S.W."/>
        </authorList>
    </citation>
    <scope>NUCLEOTIDE SEQUENCE [LARGE SCALE GENOMIC DNA]</scope>
    <source>
        <strain evidence="3">PAC1</strain>
    </source>
</reference>
<feature type="domain" description="DUF1543" evidence="1">
    <location>
        <begin position="99"/>
        <end position="147"/>
    </location>
</feature>
<dbReference type="Proteomes" id="UP000030392">
    <property type="component" value="Unassembled WGS sequence"/>
</dbReference>
<evidence type="ECO:0000313" key="3">
    <source>
        <dbReference type="Proteomes" id="UP000030392"/>
    </source>
</evidence>
<protein>
    <recommendedName>
        <fullName evidence="1">DUF1543 domain-containing protein</fullName>
    </recommendedName>
</protein>
<dbReference type="Pfam" id="PF07566">
    <property type="entry name" value="DUF1543"/>
    <property type="match status" value="2"/>
</dbReference>
<comment type="caution">
    <text evidence="2">The sequence shown here is derived from an EMBL/GenBank/DDBJ whole genome shotgun (WGS) entry which is preliminary data.</text>
</comment>
<dbReference type="RefSeq" id="WP_036907134.1">
    <property type="nucleotide sequence ID" value="NZ_CP138967.1"/>
</dbReference>
<evidence type="ECO:0000313" key="2">
    <source>
        <dbReference type="EMBL" id="KGG19517.1"/>
    </source>
</evidence>
<dbReference type="EMBL" id="JNAX01000015">
    <property type="protein sequence ID" value="KGG19517.1"/>
    <property type="molecule type" value="Genomic_DNA"/>
</dbReference>
<accession>A0A0A2C203</accession>
<dbReference type="Gene3D" id="3.10.20.10">
    <property type="match status" value="2"/>
</dbReference>
<evidence type="ECO:0000259" key="1">
    <source>
        <dbReference type="Pfam" id="PF07566"/>
    </source>
</evidence>
<gene>
    <name evidence="2" type="ORF">EV03_1901</name>
</gene>
<name>A0A0A2C203_PROMR</name>
<proteinExistence type="predicted"/>
<dbReference type="InterPro" id="IPR011440">
    <property type="entry name" value="DUF1543"/>
</dbReference>